<evidence type="ECO:0000259" key="7">
    <source>
        <dbReference type="Pfam" id="PF17917"/>
    </source>
</evidence>
<feature type="domain" description="Reverse transcriptase RNase H-like" evidence="7">
    <location>
        <begin position="46"/>
        <end position="98"/>
    </location>
</feature>
<dbReference type="InterPro" id="IPR041373">
    <property type="entry name" value="RT_RNaseH"/>
</dbReference>
<proteinExistence type="predicted"/>
<keyword evidence="9" id="KW-1185">Reference proteome</keyword>
<keyword evidence="4" id="KW-0255">Endonuclease</keyword>
<dbReference type="Proteomes" id="UP001235939">
    <property type="component" value="Chromosome 02"/>
</dbReference>
<accession>A0ABY6K489</accession>
<reference evidence="8 9" key="1">
    <citation type="submission" date="2022-01" db="EMBL/GenBank/DDBJ databases">
        <title>A chromosomal length assembly of Cordylochernes scorpioides.</title>
        <authorList>
            <person name="Zeh D."/>
            <person name="Zeh J."/>
        </authorList>
    </citation>
    <scope>NUCLEOTIDE SEQUENCE [LARGE SCALE GENOMIC DNA]</scope>
    <source>
        <strain evidence="8">IN4F17</strain>
        <tissue evidence="8">Whole Body</tissue>
    </source>
</reference>
<evidence type="ECO:0000313" key="9">
    <source>
        <dbReference type="Proteomes" id="UP001235939"/>
    </source>
</evidence>
<evidence type="ECO:0000256" key="4">
    <source>
        <dbReference type="ARBA" id="ARBA00022759"/>
    </source>
</evidence>
<dbReference type="SUPFAM" id="SSF56672">
    <property type="entry name" value="DNA/RNA polymerases"/>
    <property type="match status" value="1"/>
</dbReference>
<evidence type="ECO:0000256" key="5">
    <source>
        <dbReference type="ARBA" id="ARBA00022801"/>
    </source>
</evidence>
<keyword evidence="5" id="KW-0378">Hydrolase</keyword>
<dbReference type="InterPro" id="IPR043502">
    <property type="entry name" value="DNA/RNA_pol_sf"/>
</dbReference>
<gene>
    <name evidence="8" type="ORF">LAZ67_2004006</name>
</gene>
<dbReference type="Pfam" id="PF17917">
    <property type="entry name" value="RT_RNaseH"/>
    <property type="match status" value="1"/>
</dbReference>
<evidence type="ECO:0000313" key="8">
    <source>
        <dbReference type="EMBL" id="UYV63412.1"/>
    </source>
</evidence>
<name>A0ABY6K489_9ARAC</name>
<keyword evidence="6" id="KW-0695">RNA-directed DNA polymerase</keyword>
<keyword evidence="1" id="KW-0808">Transferase</keyword>
<keyword evidence="3" id="KW-0540">Nuclease</keyword>
<evidence type="ECO:0000256" key="1">
    <source>
        <dbReference type="ARBA" id="ARBA00022679"/>
    </source>
</evidence>
<dbReference type="EMBL" id="CP092864">
    <property type="protein sequence ID" value="UYV63412.1"/>
    <property type="molecule type" value="Genomic_DNA"/>
</dbReference>
<protein>
    <submittedName>
        <fullName evidence="8">K02A2.6-like</fullName>
    </submittedName>
</protein>
<evidence type="ECO:0000256" key="2">
    <source>
        <dbReference type="ARBA" id="ARBA00022695"/>
    </source>
</evidence>
<organism evidence="8 9">
    <name type="scientific">Cordylochernes scorpioides</name>
    <dbReference type="NCBI Taxonomy" id="51811"/>
    <lineage>
        <taxon>Eukaryota</taxon>
        <taxon>Metazoa</taxon>
        <taxon>Ecdysozoa</taxon>
        <taxon>Arthropoda</taxon>
        <taxon>Chelicerata</taxon>
        <taxon>Arachnida</taxon>
        <taxon>Pseudoscorpiones</taxon>
        <taxon>Cheliferoidea</taxon>
        <taxon>Chernetidae</taxon>
        <taxon>Cordylochernes</taxon>
    </lineage>
</organism>
<sequence length="150" mass="18214">METKRKQLPQHATVYMNLMLCLSAYVMLQPRLNDLWITFTKKEEERILTKSKPKYTTTEKECLAMVWEIFKSQPYHYGQQFRMIPDHHATRWTIKSQEYDFEVKHKSRKTHLRCPLRRHLPDTSPEDDCDKMFFRKISNEKDNFIQTILS</sequence>
<evidence type="ECO:0000256" key="6">
    <source>
        <dbReference type="ARBA" id="ARBA00022918"/>
    </source>
</evidence>
<evidence type="ECO:0000256" key="3">
    <source>
        <dbReference type="ARBA" id="ARBA00022722"/>
    </source>
</evidence>
<keyword evidence="2" id="KW-0548">Nucleotidyltransferase</keyword>